<reference evidence="1" key="1">
    <citation type="submission" date="2018-06" db="EMBL/GenBank/DDBJ databases">
        <authorList>
            <person name="Zhirakovskaya E."/>
        </authorList>
    </citation>
    <scope>NUCLEOTIDE SEQUENCE</scope>
</reference>
<organism evidence="1">
    <name type="scientific">hydrothermal vent metagenome</name>
    <dbReference type="NCBI Taxonomy" id="652676"/>
    <lineage>
        <taxon>unclassified sequences</taxon>
        <taxon>metagenomes</taxon>
        <taxon>ecological metagenomes</taxon>
    </lineage>
</organism>
<dbReference type="InterPro" id="IPR012337">
    <property type="entry name" value="RNaseH-like_sf"/>
</dbReference>
<evidence type="ECO:0000313" key="1">
    <source>
        <dbReference type="EMBL" id="VAW24815.1"/>
    </source>
</evidence>
<dbReference type="SUPFAM" id="SSF53098">
    <property type="entry name" value="Ribonuclease H-like"/>
    <property type="match status" value="1"/>
</dbReference>
<protein>
    <submittedName>
        <fullName evidence="1">Uncharacterized protein</fullName>
    </submittedName>
</protein>
<accession>A0A3B0U1T5</accession>
<dbReference type="AlphaFoldDB" id="A0A3B0U1T5"/>
<proteinExistence type="predicted"/>
<dbReference type="EMBL" id="UOEP01000225">
    <property type="protein sequence ID" value="VAW24815.1"/>
    <property type="molecule type" value="Genomic_DNA"/>
</dbReference>
<gene>
    <name evidence="1" type="ORF">MNBD_BACTEROID01-2904</name>
</gene>
<name>A0A3B0U1T5_9ZZZZ</name>
<sequence>MFAIIDIEITGPAYKYGKVYTAPGIKIKGRHRAGGDAFATVRLFGILLTKNLHSPNPKLANRYKLF</sequence>